<evidence type="ECO:0000313" key="1">
    <source>
        <dbReference type="EMBL" id="PRD52172.1"/>
    </source>
</evidence>
<evidence type="ECO:0000313" key="2">
    <source>
        <dbReference type="Proteomes" id="UP000238563"/>
    </source>
</evidence>
<keyword evidence="1" id="KW-0808">Transferase</keyword>
<organism evidence="1 2">
    <name type="scientific">Phyllobacterium myrsinacearum</name>
    <dbReference type="NCBI Taxonomy" id="28101"/>
    <lineage>
        <taxon>Bacteria</taxon>
        <taxon>Pseudomonadati</taxon>
        <taxon>Pseudomonadota</taxon>
        <taxon>Alphaproteobacteria</taxon>
        <taxon>Hyphomicrobiales</taxon>
        <taxon>Phyllobacteriaceae</taxon>
        <taxon>Phyllobacterium</taxon>
    </lineage>
</organism>
<dbReference type="AlphaFoldDB" id="A0A2S9JGQ4"/>
<dbReference type="GO" id="GO:0008168">
    <property type="term" value="F:methyltransferase activity"/>
    <property type="evidence" value="ECO:0007669"/>
    <property type="project" value="UniProtKB-KW"/>
</dbReference>
<keyword evidence="1" id="KW-0489">Methyltransferase</keyword>
<reference evidence="1 2" key="1">
    <citation type="submission" date="2018-02" db="EMBL/GenBank/DDBJ databases">
        <title>The draft genome of Phyllobacterium myrsinacearum DSM5892.</title>
        <authorList>
            <person name="Li L."/>
            <person name="Liu L."/>
            <person name="Zhang X."/>
            <person name="Wang T."/>
        </authorList>
    </citation>
    <scope>NUCLEOTIDE SEQUENCE [LARGE SCALE GENOMIC DNA]</scope>
    <source>
        <strain evidence="1 2">DSM 5892</strain>
    </source>
</reference>
<dbReference type="OrthoDB" id="7856199at2"/>
<dbReference type="CDD" id="cd02440">
    <property type="entry name" value="AdoMet_MTases"/>
    <property type="match status" value="1"/>
</dbReference>
<dbReference type="Gene3D" id="3.40.50.150">
    <property type="entry name" value="Vaccinia Virus protein VP39"/>
    <property type="match status" value="1"/>
</dbReference>
<accession>A0A2S9JGQ4</accession>
<name>A0A2S9JGQ4_9HYPH</name>
<proteinExistence type="predicted"/>
<dbReference type="Proteomes" id="UP000238563">
    <property type="component" value="Unassembled WGS sequence"/>
</dbReference>
<dbReference type="InterPro" id="IPR029063">
    <property type="entry name" value="SAM-dependent_MTases_sf"/>
</dbReference>
<comment type="caution">
    <text evidence="1">The sequence shown here is derived from an EMBL/GenBank/DDBJ whole genome shotgun (WGS) entry which is preliminary data.</text>
</comment>
<gene>
    <name evidence="1" type="ORF">C5750_14740</name>
</gene>
<keyword evidence="2" id="KW-1185">Reference proteome</keyword>
<dbReference type="RefSeq" id="WP_105734682.1">
    <property type="nucleotide sequence ID" value="NZ_PVBT01000004.1"/>
</dbReference>
<dbReference type="EMBL" id="PVBT01000004">
    <property type="protein sequence ID" value="PRD52172.1"/>
    <property type="molecule type" value="Genomic_DNA"/>
</dbReference>
<sequence>MEQTYPTWHLDPTGEAVMEDIHTPYWRHFINIILEQNLSDCTVLDFGCSRGGFLRLLHDSRPFAKGVGVDIASTSIGDASELAGKRPLSYHVTGDPSQLGVVFDFAFSYEVIYLLQDLSEHARQIKDVLKENGVYYAVTGCHTESPLWNRRKEVISSSSSSRVLSYSPDDYIDAFASQGFKVTLRRFGFNDFVPPPVNRKFHPSIMDALTYNSEEKILFRFCKK</sequence>
<dbReference type="SUPFAM" id="SSF53335">
    <property type="entry name" value="S-adenosyl-L-methionine-dependent methyltransferases"/>
    <property type="match status" value="1"/>
</dbReference>
<protein>
    <submittedName>
        <fullName evidence="1">SAM-dependent methyltransferase</fullName>
    </submittedName>
</protein>
<dbReference type="GO" id="GO:0032259">
    <property type="term" value="P:methylation"/>
    <property type="evidence" value="ECO:0007669"/>
    <property type="project" value="UniProtKB-KW"/>
</dbReference>
<dbReference type="Pfam" id="PF13489">
    <property type="entry name" value="Methyltransf_23"/>
    <property type="match status" value="1"/>
</dbReference>